<sequence length="113" mass="13006">MPCLQSSFNSRLVPHHSSLFLSFYKEFKSSAKVMFDKSFVFSSEAIVASDFSGKVTRVFLHNPCIRKFGTKFIGQTNKFISVLFNCLRFPSFFAFSNFLTRFKTFMPQILSSP</sequence>
<dbReference type="AlphaFoldDB" id="A0A0V0GMJ6"/>
<organism evidence="1">
    <name type="scientific">Solanum chacoense</name>
    <name type="common">Chaco potato</name>
    <dbReference type="NCBI Taxonomy" id="4108"/>
    <lineage>
        <taxon>Eukaryota</taxon>
        <taxon>Viridiplantae</taxon>
        <taxon>Streptophyta</taxon>
        <taxon>Embryophyta</taxon>
        <taxon>Tracheophyta</taxon>
        <taxon>Spermatophyta</taxon>
        <taxon>Magnoliopsida</taxon>
        <taxon>eudicotyledons</taxon>
        <taxon>Gunneridae</taxon>
        <taxon>Pentapetalae</taxon>
        <taxon>asterids</taxon>
        <taxon>lamiids</taxon>
        <taxon>Solanales</taxon>
        <taxon>Solanaceae</taxon>
        <taxon>Solanoideae</taxon>
        <taxon>Solaneae</taxon>
        <taxon>Solanum</taxon>
    </lineage>
</organism>
<dbReference type="EMBL" id="GEDG01034972">
    <property type="protein sequence ID" value="JAP09457.1"/>
    <property type="molecule type" value="Transcribed_RNA"/>
</dbReference>
<reference evidence="1" key="1">
    <citation type="submission" date="2015-12" db="EMBL/GenBank/DDBJ databases">
        <title>Gene expression during late stages of embryo sac development: a critical building block for successful pollen-pistil interactions.</title>
        <authorList>
            <person name="Liu Y."/>
            <person name="Joly V."/>
            <person name="Sabar M."/>
            <person name="Matton D.P."/>
        </authorList>
    </citation>
    <scope>NUCLEOTIDE SEQUENCE</scope>
</reference>
<protein>
    <submittedName>
        <fullName evidence="1">Putative ovule protein</fullName>
    </submittedName>
</protein>
<name>A0A0V0GMJ6_SOLCH</name>
<accession>A0A0V0GMJ6</accession>
<evidence type="ECO:0000313" key="1">
    <source>
        <dbReference type="EMBL" id="JAP09457.1"/>
    </source>
</evidence>
<proteinExistence type="predicted"/>